<dbReference type="RefSeq" id="WP_188253388.1">
    <property type="nucleotide sequence ID" value="NZ_JABVCF010000002.1"/>
</dbReference>
<proteinExistence type="predicted"/>
<keyword evidence="3" id="KW-1185">Reference proteome</keyword>
<feature type="transmembrane region" description="Helical" evidence="1">
    <location>
        <begin position="66"/>
        <end position="93"/>
    </location>
</feature>
<protein>
    <submittedName>
        <fullName evidence="2">Uncharacterized protein</fullName>
    </submittedName>
</protein>
<organism evidence="2 3">
    <name type="scientific">Pseudaminobacter soli</name>
    <name type="common">ex Zhang et al. 2022</name>
    <dbReference type="NCBI Taxonomy" id="2831468"/>
    <lineage>
        <taxon>Bacteria</taxon>
        <taxon>Pseudomonadati</taxon>
        <taxon>Pseudomonadota</taxon>
        <taxon>Alphaproteobacteria</taxon>
        <taxon>Hyphomicrobiales</taxon>
        <taxon>Phyllobacteriaceae</taxon>
        <taxon>Pseudaminobacter</taxon>
    </lineage>
</organism>
<evidence type="ECO:0000313" key="3">
    <source>
        <dbReference type="Proteomes" id="UP000680348"/>
    </source>
</evidence>
<keyword evidence="1" id="KW-0812">Transmembrane</keyword>
<sequence>MAQSYGFDIGHPAPDRQRVSSWALAVVLAGGATAWGLQICAISALTGAACAMGGEVESGGASVSDWATTAASFVNLVALAIAVLALIVSYIAFRRTGPGSVEQGVVETGEGRTRFMAVWGIFANILFIVAIGFNTISVLWSGLCHR</sequence>
<name>A0A942DZI8_9HYPH</name>
<reference evidence="2" key="1">
    <citation type="submission" date="2021-04" db="EMBL/GenBank/DDBJ databases">
        <title>Pseudaminobacter soli sp. nov., isolated from paddy soil contaminated by heavy metals.</title>
        <authorList>
            <person name="Zhang K."/>
        </authorList>
    </citation>
    <scope>NUCLEOTIDE SEQUENCE</scope>
    <source>
        <strain evidence="2">19-2017</strain>
    </source>
</reference>
<dbReference type="AlphaFoldDB" id="A0A942DZI8"/>
<dbReference type="Proteomes" id="UP000680348">
    <property type="component" value="Unassembled WGS sequence"/>
</dbReference>
<comment type="caution">
    <text evidence="2">The sequence shown here is derived from an EMBL/GenBank/DDBJ whole genome shotgun (WGS) entry which is preliminary data.</text>
</comment>
<keyword evidence="1" id="KW-1133">Transmembrane helix</keyword>
<gene>
    <name evidence="2" type="ORF">KEU06_04145</name>
</gene>
<keyword evidence="1" id="KW-0472">Membrane</keyword>
<evidence type="ECO:0000256" key="1">
    <source>
        <dbReference type="SAM" id="Phobius"/>
    </source>
</evidence>
<feature type="transmembrane region" description="Helical" evidence="1">
    <location>
        <begin position="114"/>
        <end position="140"/>
    </location>
</feature>
<accession>A0A942DZI8</accession>
<evidence type="ECO:0000313" key="2">
    <source>
        <dbReference type="EMBL" id="MBS3647820.1"/>
    </source>
</evidence>
<dbReference type="EMBL" id="JAGWCR010000002">
    <property type="protein sequence ID" value="MBS3647820.1"/>
    <property type="molecule type" value="Genomic_DNA"/>
</dbReference>
<feature type="transmembrane region" description="Helical" evidence="1">
    <location>
        <begin position="21"/>
        <end position="46"/>
    </location>
</feature>